<evidence type="ECO:0000256" key="1">
    <source>
        <dbReference type="SAM" id="SignalP"/>
    </source>
</evidence>
<gene>
    <name evidence="2" type="ORF">SAMN06265827_1356</name>
</gene>
<reference evidence="3" key="1">
    <citation type="submission" date="2017-09" db="EMBL/GenBank/DDBJ databases">
        <authorList>
            <person name="Varghese N."/>
            <person name="Submissions S."/>
        </authorList>
    </citation>
    <scope>NUCLEOTIDE SEQUENCE [LARGE SCALE GENOMIC DNA]</scope>
    <source>
        <strain evidence="3">MSL47</strain>
    </source>
</reference>
<feature type="signal peptide" evidence="1">
    <location>
        <begin position="1"/>
        <end position="24"/>
    </location>
</feature>
<name>A0A285I9Y3_9FIRM</name>
<sequence>MKKTILLLALILTLSTLLSTGAMAAVHGTFRTAAESVNREWSNGDKLGFINWINFDGFFKGDDWGNFQLGVKSWKMHVYEATAAGSNDDGLIYGDGDLSGNHGGETGFEFRPGYQKNTAWGTYGGQLIFSQGRGFETVNYDSWDTIKPEVNMTYNLSNKSRIFTRALYEYAQRDKIDYVNDWAEIEAQYKYDIAGGTLGVGIFIGEGFEEENFEGLDDRDEIRGLLNYAKYFPQTKIFMNSYSEVRRWDNAAGDYANQAKLGVFINRPVSKNFIWEAEANVFHEFDVNDGFNGKAYQELFFMTALRYNFW</sequence>
<dbReference type="RefSeq" id="WP_097019313.1">
    <property type="nucleotide sequence ID" value="NZ_OBDZ01000035.1"/>
</dbReference>
<keyword evidence="3" id="KW-1185">Reference proteome</keyword>
<feature type="chain" id="PRO_5012402627" evidence="1">
    <location>
        <begin position="25"/>
        <end position="310"/>
    </location>
</feature>
<evidence type="ECO:0000313" key="2">
    <source>
        <dbReference type="EMBL" id="SNY44723.1"/>
    </source>
</evidence>
<keyword evidence="1" id="KW-0732">Signal</keyword>
<evidence type="ECO:0000313" key="3">
    <source>
        <dbReference type="Proteomes" id="UP000219573"/>
    </source>
</evidence>
<accession>A0A285I9Y3</accession>
<dbReference type="Proteomes" id="UP000219573">
    <property type="component" value="Unassembled WGS sequence"/>
</dbReference>
<dbReference type="OrthoDB" id="10002208at2"/>
<organism evidence="2 3">
    <name type="scientific">Orenia metallireducens</name>
    <dbReference type="NCBI Taxonomy" id="1413210"/>
    <lineage>
        <taxon>Bacteria</taxon>
        <taxon>Bacillati</taxon>
        <taxon>Bacillota</taxon>
        <taxon>Clostridia</taxon>
        <taxon>Halanaerobiales</taxon>
        <taxon>Halobacteroidaceae</taxon>
        <taxon>Orenia</taxon>
    </lineage>
</organism>
<dbReference type="EMBL" id="OBDZ01000035">
    <property type="protein sequence ID" value="SNY44723.1"/>
    <property type="molecule type" value="Genomic_DNA"/>
</dbReference>
<dbReference type="AlphaFoldDB" id="A0A285I9Y3"/>
<proteinExistence type="predicted"/>
<protein>
    <submittedName>
        <fullName evidence="2">Uncharacterized protein</fullName>
    </submittedName>
</protein>